<reference evidence="2" key="2">
    <citation type="journal article" date="2018" name="Plant J.">
        <title>The Sorghum bicolor reference genome: improved assembly, gene annotations, a transcriptome atlas, and signatures of genome organization.</title>
        <authorList>
            <person name="McCormick R.F."/>
            <person name="Truong S.K."/>
            <person name="Sreedasyam A."/>
            <person name="Jenkins J."/>
            <person name="Shu S."/>
            <person name="Sims D."/>
            <person name="Kennedy M."/>
            <person name="Amirebrahimi M."/>
            <person name="Weers B.D."/>
            <person name="McKinley B."/>
            <person name="Mattison A."/>
            <person name="Morishige D.T."/>
            <person name="Grimwood J."/>
            <person name="Schmutz J."/>
            <person name="Mullet J.E."/>
        </authorList>
    </citation>
    <scope>NUCLEOTIDE SEQUENCE [LARGE SCALE GENOMIC DNA]</scope>
    <source>
        <strain evidence="2">cv. BTx623</strain>
    </source>
</reference>
<dbReference type="InParanoid" id="A0A1B6QQN8"/>
<dbReference type="Gramene" id="KXG40236">
    <property type="protein sequence ID" value="KXG40236"/>
    <property type="gene ID" value="SORBI_3001G513900"/>
</dbReference>
<proteinExistence type="predicted"/>
<evidence type="ECO:0000313" key="1">
    <source>
        <dbReference type="EMBL" id="KXG40236.1"/>
    </source>
</evidence>
<reference evidence="1 2" key="1">
    <citation type="journal article" date="2009" name="Nature">
        <title>The Sorghum bicolor genome and the diversification of grasses.</title>
        <authorList>
            <person name="Paterson A.H."/>
            <person name="Bowers J.E."/>
            <person name="Bruggmann R."/>
            <person name="Dubchak I."/>
            <person name="Grimwood J."/>
            <person name="Gundlach H."/>
            <person name="Haberer G."/>
            <person name="Hellsten U."/>
            <person name="Mitros T."/>
            <person name="Poliakov A."/>
            <person name="Schmutz J."/>
            <person name="Spannagl M."/>
            <person name="Tang H."/>
            <person name="Wang X."/>
            <person name="Wicker T."/>
            <person name="Bharti A.K."/>
            <person name="Chapman J."/>
            <person name="Feltus F.A."/>
            <person name="Gowik U."/>
            <person name="Grigoriev I.V."/>
            <person name="Lyons E."/>
            <person name="Maher C.A."/>
            <person name="Martis M."/>
            <person name="Narechania A."/>
            <person name="Otillar R.P."/>
            <person name="Penning B.W."/>
            <person name="Salamov A.A."/>
            <person name="Wang Y."/>
            <person name="Zhang L."/>
            <person name="Carpita N.C."/>
            <person name="Freeling M."/>
            <person name="Gingle A.R."/>
            <person name="Hash C.T."/>
            <person name="Keller B."/>
            <person name="Klein P."/>
            <person name="Kresovich S."/>
            <person name="McCann M.C."/>
            <person name="Ming R."/>
            <person name="Peterson D.G."/>
            <person name="Mehboob-ur-Rahman"/>
            <person name="Ware D."/>
            <person name="Westhoff P."/>
            <person name="Mayer K.F."/>
            <person name="Messing J."/>
            <person name="Rokhsar D.S."/>
        </authorList>
    </citation>
    <scope>NUCLEOTIDE SEQUENCE [LARGE SCALE GENOMIC DNA]</scope>
    <source>
        <strain evidence="2">cv. BTx623</strain>
    </source>
</reference>
<keyword evidence="2" id="KW-1185">Reference proteome</keyword>
<accession>A0A1B6QQN8</accession>
<organism evidence="1 2">
    <name type="scientific">Sorghum bicolor</name>
    <name type="common">Sorghum</name>
    <name type="synonym">Sorghum vulgare</name>
    <dbReference type="NCBI Taxonomy" id="4558"/>
    <lineage>
        <taxon>Eukaryota</taxon>
        <taxon>Viridiplantae</taxon>
        <taxon>Streptophyta</taxon>
        <taxon>Embryophyta</taxon>
        <taxon>Tracheophyta</taxon>
        <taxon>Spermatophyta</taxon>
        <taxon>Magnoliopsida</taxon>
        <taxon>Liliopsida</taxon>
        <taxon>Poales</taxon>
        <taxon>Poaceae</taxon>
        <taxon>PACMAD clade</taxon>
        <taxon>Panicoideae</taxon>
        <taxon>Andropogonodae</taxon>
        <taxon>Andropogoneae</taxon>
        <taxon>Sorghinae</taxon>
        <taxon>Sorghum</taxon>
    </lineage>
</organism>
<evidence type="ECO:0000313" key="2">
    <source>
        <dbReference type="Proteomes" id="UP000000768"/>
    </source>
</evidence>
<dbReference type="EMBL" id="CM000760">
    <property type="protein sequence ID" value="KXG40236.1"/>
    <property type="molecule type" value="Genomic_DNA"/>
</dbReference>
<dbReference type="AlphaFoldDB" id="A0A1B6QQN8"/>
<protein>
    <submittedName>
        <fullName evidence="1">Uncharacterized protein</fullName>
    </submittedName>
</protein>
<gene>
    <name evidence="1" type="ORF">SORBI_3001G513900</name>
</gene>
<name>A0A1B6QQN8_SORBI</name>
<dbReference type="Proteomes" id="UP000000768">
    <property type="component" value="Chromosome 1"/>
</dbReference>
<sequence length="95" mass="11081">MHAWRKQIKHSHGHAEDEQQAVAWLLLSGGERQQQVRWRRKQELARRRPAGERRRWPDGGLKEWNGGLQLMDLSLPLVVVWVGVGAFKSLRLPNE</sequence>